<protein>
    <recommendedName>
        <fullName evidence="2">Vacuolar protein sorting-associated protein 51 homolog</fullName>
    </recommendedName>
</protein>
<evidence type="ECO:0000256" key="1">
    <source>
        <dbReference type="ARBA" id="ARBA00006080"/>
    </source>
</evidence>
<comment type="caution">
    <text evidence="4">The sequence shown here is derived from an EMBL/GenBank/DDBJ whole genome shotgun (WGS) entry which is preliminary data.</text>
</comment>
<dbReference type="GO" id="GO:0016020">
    <property type="term" value="C:membrane"/>
    <property type="evidence" value="ECO:0007669"/>
    <property type="project" value="TreeGrafter"/>
</dbReference>
<comment type="function">
    <text evidence="2">Acts as component of the GARP complex that is involved in retrograde transport from early and late endosomes to the trans-Golgi network (TGN).</text>
</comment>
<feature type="compositionally biased region" description="Low complexity" evidence="3">
    <location>
        <begin position="11"/>
        <end position="22"/>
    </location>
</feature>
<comment type="similarity">
    <text evidence="1 2">Belongs to the VPS51 family.</text>
</comment>
<dbReference type="GO" id="GO:0006869">
    <property type="term" value="P:lipid transport"/>
    <property type="evidence" value="ECO:0007669"/>
    <property type="project" value="UniProtKB-UniRule"/>
</dbReference>
<keyword evidence="2" id="KW-0653">Protein transport</keyword>
<dbReference type="EMBL" id="JAKELL010000013">
    <property type="protein sequence ID" value="KAH8994989.1"/>
    <property type="molecule type" value="Genomic_DNA"/>
</dbReference>
<feature type="compositionally biased region" description="Polar residues" evidence="3">
    <location>
        <begin position="24"/>
        <end position="44"/>
    </location>
</feature>
<dbReference type="GO" id="GO:0005829">
    <property type="term" value="C:cytosol"/>
    <property type="evidence" value="ECO:0007669"/>
    <property type="project" value="GOC"/>
</dbReference>
<evidence type="ECO:0000313" key="4">
    <source>
        <dbReference type="EMBL" id="KAH8994989.1"/>
    </source>
</evidence>
<dbReference type="Pfam" id="PF08700">
    <property type="entry name" value="VPS51_Exo84_N"/>
    <property type="match status" value="1"/>
</dbReference>
<dbReference type="GO" id="GO:0042147">
    <property type="term" value="P:retrograde transport, endosome to Golgi"/>
    <property type="evidence" value="ECO:0007669"/>
    <property type="project" value="UniProtKB-UniRule"/>
</dbReference>
<keyword evidence="2" id="KW-0813">Transport</keyword>
<dbReference type="GO" id="GO:0032456">
    <property type="term" value="P:endocytic recycling"/>
    <property type="evidence" value="ECO:0007669"/>
    <property type="project" value="TreeGrafter"/>
</dbReference>
<comment type="subcellular location">
    <subcellularLocation>
        <location evidence="2">Golgi apparatus</location>
        <location evidence="2">trans-Golgi network</location>
    </subcellularLocation>
</comment>
<dbReference type="PANTHER" id="PTHR15954:SF4">
    <property type="entry name" value="VACUOLAR PROTEIN SORTING-ASSOCIATED PROTEIN 51 HOMOLOG"/>
    <property type="match status" value="1"/>
</dbReference>
<sequence>MSLPPSPSPTPTSTTPPRTKSSNKPHPSSLGPNSPLQPSTSPRPTTLPVLPTSPRHVSGNATSPATPPPERSKTRARDLLRRHYGLNVTPPPPSGRPMDPMDLDSPAFDAKAYYDQLITTASLTTLLKKENELLTGNVLPEMRQLDGERQSLVYNHHHELIDATDTISAMRSRAESLDSDLELLKAAFSEISRLSAEVAIESSATSN</sequence>
<dbReference type="GO" id="GO:0015031">
    <property type="term" value="P:protein transport"/>
    <property type="evidence" value="ECO:0007669"/>
    <property type="project" value="UniProtKB-UniRule"/>
</dbReference>
<keyword evidence="2" id="KW-0333">Golgi apparatus</keyword>
<dbReference type="GO" id="GO:1990745">
    <property type="term" value="C:EARP complex"/>
    <property type="evidence" value="ECO:0007669"/>
    <property type="project" value="TreeGrafter"/>
</dbReference>
<feature type="region of interest" description="Disordered" evidence="3">
    <location>
        <begin position="1"/>
        <end position="76"/>
    </location>
</feature>
<evidence type="ECO:0000256" key="3">
    <source>
        <dbReference type="SAM" id="MobiDB-lite"/>
    </source>
</evidence>
<feature type="compositionally biased region" description="Pro residues" evidence="3">
    <location>
        <begin position="1"/>
        <end position="10"/>
    </location>
</feature>
<keyword evidence="2" id="KW-0445">Lipid transport</keyword>
<accession>A0AAD4Q9V0</accession>
<dbReference type="InterPro" id="IPR014812">
    <property type="entry name" value="Vps51"/>
</dbReference>
<gene>
    <name evidence="4" type="ORF">EDB92DRAFT_1795245</name>
</gene>
<dbReference type="Proteomes" id="UP001201163">
    <property type="component" value="Unassembled WGS sequence"/>
</dbReference>
<evidence type="ECO:0000313" key="5">
    <source>
        <dbReference type="Proteomes" id="UP001201163"/>
    </source>
</evidence>
<dbReference type="AlphaFoldDB" id="A0AAD4Q9V0"/>
<reference evidence="4" key="1">
    <citation type="submission" date="2022-01" db="EMBL/GenBank/DDBJ databases">
        <title>Comparative genomics reveals a dynamic genome evolution in the ectomycorrhizal milk-cap (Lactarius) mushrooms.</title>
        <authorList>
            <consortium name="DOE Joint Genome Institute"/>
            <person name="Lebreton A."/>
            <person name="Tang N."/>
            <person name="Kuo A."/>
            <person name="LaButti K."/>
            <person name="Drula E."/>
            <person name="Barry K."/>
            <person name="Clum A."/>
            <person name="Lipzen A."/>
            <person name="Mousain D."/>
            <person name="Ng V."/>
            <person name="Wang R."/>
            <person name="Wang X."/>
            <person name="Dai Y."/>
            <person name="Henrissat B."/>
            <person name="Grigoriev I.V."/>
            <person name="Guerin-Laguette A."/>
            <person name="Yu F."/>
            <person name="Martin F.M."/>
        </authorList>
    </citation>
    <scope>NUCLEOTIDE SEQUENCE</scope>
    <source>
        <strain evidence="4">QP</strain>
    </source>
</reference>
<keyword evidence="5" id="KW-1185">Reference proteome</keyword>
<proteinExistence type="inferred from homology"/>
<evidence type="ECO:0000256" key="2">
    <source>
        <dbReference type="RuleBase" id="RU368010"/>
    </source>
</evidence>
<dbReference type="GO" id="GO:0048193">
    <property type="term" value="P:Golgi vesicle transport"/>
    <property type="evidence" value="ECO:0007669"/>
    <property type="project" value="TreeGrafter"/>
</dbReference>
<comment type="subunit">
    <text evidence="2">Component of the Golgi-associated retrograde protein (GARP) complex.</text>
</comment>
<organism evidence="4 5">
    <name type="scientific">Lactarius akahatsu</name>
    <dbReference type="NCBI Taxonomy" id="416441"/>
    <lineage>
        <taxon>Eukaryota</taxon>
        <taxon>Fungi</taxon>
        <taxon>Dikarya</taxon>
        <taxon>Basidiomycota</taxon>
        <taxon>Agaricomycotina</taxon>
        <taxon>Agaricomycetes</taxon>
        <taxon>Russulales</taxon>
        <taxon>Russulaceae</taxon>
        <taxon>Lactarius</taxon>
    </lineage>
</organism>
<dbReference type="GO" id="GO:0007030">
    <property type="term" value="P:Golgi organization"/>
    <property type="evidence" value="ECO:0007669"/>
    <property type="project" value="UniProtKB-UniRule"/>
</dbReference>
<name>A0AAD4Q9V0_9AGAM</name>
<dbReference type="PANTHER" id="PTHR15954">
    <property type="entry name" value="VACUOLAR PROTEIN SORTING-ASSOCIATED PROTEIN 51 HOMOLOG"/>
    <property type="match status" value="1"/>
</dbReference>
<dbReference type="GO" id="GO:0000938">
    <property type="term" value="C:GARP complex"/>
    <property type="evidence" value="ECO:0007669"/>
    <property type="project" value="UniProtKB-UniRule"/>
</dbReference>